<evidence type="ECO:0000313" key="1">
    <source>
        <dbReference type="EMBL" id="KAJ0097362.1"/>
    </source>
</evidence>
<comment type="caution">
    <text evidence="1">The sequence shown here is derived from an EMBL/GenBank/DDBJ whole genome shotgun (WGS) entry which is preliminary data.</text>
</comment>
<protein>
    <submittedName>
        <fullName evidence="1">Uncharacterized protein</fullName>
    </submittedName>
</protein>
<organism evidence="1 2">
    <name type="scientific">Pistacia atlantica</name>
    <dbReference type="NCBI Taxonomy" id="434234"/>
    <lineage>
        <taxon>Eukaryota</taxon>
        <taxon>Viridiplantae</taxon>
        <taxon>Streptophyta</taxon>
        <taxon>Embryophyta</taxon>
        <taxon>Tracheophyta</taxon>
        <taxon>Spermatophyta</taxon>
        <taxon>Magnoliopsida</taxon>
        <taxon>eudicotyledons</taxon>
        <taxon>Gunneridae</taxon>
        <taxon>Pentapetalae</taxon>
        <taxon>rosids</taxon>
        <taxon>malvids</taxon>
        <taxon>Sapindales</taxon>
        <taxon>Anacardiaceae</taxon>
        <taxon>Pistacia</taxon>
    </lineage>
</organism>
<reference evidence="2" key="1">
    <citation type="journal article" date="2023" name="G3 (Bethesda)">
        <title>Genome assembly and association tests identify interacting loci associated with vigor, precocity, and sex in interspecific pistachio rootstocks.</title>
        <authorList>
            <person name="Palmer W."/>
            <person name="Jacygrad E."/>
            <person name="Sagayaradj S."/>
            <person name="Cavanaugh K."/>
            <person name="Han R."/>
            <person name="Bertier L."/>
            <person name="Beede B."/>
            <person name="Kafkas S."/>
            <person name="Golino D."/>
            <person name="Preece J."/>
            <person name="Michelmore R."/>
        </authorList>
    </citation>
    <scope>NUCLEOTIDE SEQUENCE [LARGE SCALE GENOMIC DNA]</scope>
</reference>
<accession>A0ACC1BEJ0</accession>
<name>A0ACC1BEJ0_9ROSI</name>
<evidence type="ECO:0000313" key="2">
    <source>
        <dbReference type="Proteomes" id="UP001164250"/>
    </source>
</evidence>
<keyword evidence="2" id="KW-1185">Reference proteome</keyword>
<gene>
    <name evidence="1" type="ORF">Patl1_28511</name>
</gene>
<dbReference type="Proteomes" id="UP001164250">
    <property type="component" value="Chromosome 5"/>
</dbReference>
<dbReference type="EMBL" id="CM047901">
    <property type="protein sequence ID" value="KAJ0097362.1"/>
    <property type="molecule type" value="Genomic_DNA"/>
</dbReference>
<sequence>MELHLHYLFSILVFTSLFFPKFVLVFGSSPAEERSFKRSDPLLHSKYYNGTYDVTNKHYWASAAFTGVHGYVIAGIWMLSGLGFGISMIFKNIKSTASSPVSHHLDGYYVSMFLLVLLFTFLAILGNASRAIRRFVLKNGHTIDLTIRSSYKLHLVGIIFNLVLVVTGLVLLLLHWHPGFITIIFLCWILTTLFWVMTGFDFFLHTFSEDTYGILTDIGRIIHTSIAKMNSKITNVYRVLGLNKQNNDISEFGKICNPFSEGPNYTYNPGKCPRSAIPIGELPLVLSRFTCYKGEFN</sequence>
<proteinExistence type="predicted"/>